<proteinExistence type="predicted"/>
<name>A0A7W5GGB0_9MICO</name>
<keyword evidence="1" id="KW-0240">DNA-directed RNA polymerase</keyword>
<comment type="caution">
    <text evidence="1">The sequence shown here is derived from an EMBL/GenBank/DDBJ whole genome shotgun (WGS) entry which is preliminary data.</text>
</comment>
<accession>A0A7W5GGB0</accession>
<evidence type="ECO:0000313" key="2">
    <source>
        <dbReference type="Proteomes" id="UP000543579"/>
    </source>
</evidence>
<organism evidence="1 2">
    <name type="scientific">Microbacterium proteolyticum</name>
    <dbReference type="NCBI Taxonomy" id="1572644"/>
    <lineage>
        <taxon>Bacteria</taxon>
        <taxon>Bacillati</taxon>
        <taxon>Actinomycetota</taxon>
        <taxon>Actinomycetes</taxon>
        <taxon>Micrococcales</taxon>
        <taxon>Microbacteriaceae</taxon>
        <taxon>Microbacterium</taxon>
    </lineage>
</organism>
<sequence>MNTPAGAAHAIQFAHAALNAYRTLEVEERAQTAPPPARCPECGLLTATRNRERVVGAFTVVECQHCGHRLDKIRTGPASWGGSTACESDDALEHVECPDVDCDCWCHLIGVQSRHAGIPALWDADLATAAPGSAPRDAWIITDAHTISRTSAHERSSA</sequence>
<reference evidence="1 2" key="1">
    <citation type="submission" date="2020-08" db="EMBL/GenBank/DDBJ databases">
        <title>Genomic Encyclopedia of Type Strains, Phase III (KMG-III): the genomes of soil and plant-associated and newly described type strains.</title>
        <authorList>
            <person name="Whitman W."/>
        </authorList>
    </citation>
    <scope>NUCLEOTIDE SEQUENCE [LARGE SCALE GENOMIC DNA]</scope>
    <source>
        <strain evidence="1 2">CECT 8356</strain>
    </source>
</reference>
<protein>
    <submittedName>
        <fullName evidence="1">DNA-directed RNA polymerase subunit RPC12/RpoP</fullName>
    </submittedName>
</protein>
<dbReference type="AlphaFoldDB" id="A0A7W5GGB0"/>
<dbReference type="EMBL" id="JACHXY010000002">
    <property type="protein sequence ID" value="MBB3158037.1"/>
    <property type="molecule type" value="Genomic_DNA"/>
</dbReference>
<dbReference type="RefSeq" id="WP_183419510.1">
    <property type="nucleotide sequence ID" value="NZ_JACHXY010000002.1"/>
</dbReference>
<evidence type="ECO:0000313" key="1">
    <source>
        <dbReference type="EMBL" id="MBB3158037.1"/>
    </source>
</evidence>
<gene>
    <name evidence="1" type="ORF">FHS07_001733</name>
</gene>
<dbReference type="GO" id="GO:0000428">
    <property type="term" value="C:DNA-directed RNA polymerase complex"/>
    <property type="evidence" value="ECO:0007669"/>
    <property type="project" value="UniProtKB-KW"/>
</dbReference>
<keyword evidence="1" id="KW-0804">Transcription</keyword>
<dbReference type="Proteomes" id="UP000543579">
    <property type="component" value="Unassembled WGS sequence"/>
</dbReference>